<reference evidence="1 2" key="1">
    <citation type="submission" date="2019-01" db="EMBL/GenBank/DDBJ databases">
        <authorList>
            <person name="Chen W.-M."/>
        </authorList>
    </citation>
    <scope>NUCLEOTIDE SEQUENCE [LARGE SCALE GENOMIC DNA]</scope>
    <source>
        <strain evidence="1 2">CCP-6</strain>
    </source>
</reference>
<dbReference type="EMBL" id="SACL01000011">
    <property type="protein sequence ID" value="RVT91441.1"/>
    <property type="molecule type" value="Genomic_DNA"/>
</dbReference>
<accession>A0A437M179</accession>
<comment type="caution">
    <text evidence="1">The sequence shown here is derived from an EMBL/GenBank/DDBJ whole genome shotgun (WGS) entry which is preliminary data.</text>
</comment>
<evidence type="ECO:0000313" key="2">
    <source>
        <dbReference type="Proteomes" id="UP000282957"/>
    </source>
</evidence>
<dbReference type="Proteomes" id="UP000282957">
    <property type="component" value="Unassembled WGS sequence"/>
</dbReference>
<dbReference type="RefSeq" id="WP_127789859.1">
    <property type="nucleotide sequence ID" value="NZ_SACL01000011.1"/>
</dbReference>
<sequence>MSAALSRDDELMAIGARVERQRCAEIVRRRIADALGRVTGAESRRHSWARAKAKTLRRTLQEIEGTLA</sequence>
<gene>
    <name evidence="1" type="ORF">EOD42_22560</name>
</gene>
<proteinExistence type="predicted"/>
<dbReference type="AlphaFoldDB" id="A0A437M179"/>
<organism evidence="1 2">
    <name type="scientific">Rhodovarius crocodyli</name>
    <dbReference type="NCBI Taxonomy" id="1979269"/>
    <lineage>
        <taxon>Bacteria</taxon>
        <taxon>Pseudomonadati</taxon>
        <taxon>Pseudomonadota</taxon>
        <taxon>Alphaproteobacteria</taxon>
        <taxon>Acetobacterales</taxon>
        <taxon>Roseomonadaceae</taxon>
        <taxon>Rhodovarius</taxon>
    </lineage>
</organism>
<keyword evidence="2" id="KW-1185">Reference proteome</keyword>
<name>A0A437M179_9PROT</name>
<evidence type="ECO:0000313" key="1">
    <source>
        <dbReference type="EMBL" id="RVT91441.1"/>
    </source>
</evidence>
<protein>
    <submittedName>
        <fullName evidence="1">Uncharacterized protein</fullName>
    </submittedName>
</protein>